<sequence length="872" mass="98521">MNDLPRLPPCSKRKVSLIVTYGSGELSFLEANKDAVHPTLSSAESWKRGHNLDGDLTKDAPSQAETEKPGECQPVLLLRNLPKNGGAYTFGRPTSKITPDVAIQNQVVSRRLFCVFPDLRNRTWIIQNLSKTKSLLVNGRQLERRIGNDPSSRTTLEYESLNRIAFAQSKHGADVVVNIKPTWFDSSEWLREWKWQDPNLPELELLNLDWTFTSTLVSSTGLVSQKGTAKAKAKGYLLPTIHEDGLPTVKRGYPELISILKRPFCDDCSLFYAQDLNRGTMLVAELFPSKSEAEYQVAVRKRLTQVQAPIRSILTPKAIHVIANKAYILSPCPFDTDSLSELVHNQPLSNRSTYILLQELLTDLRLLYYSGVAGIPLLLTTIRISSLSPENPQIWLTAISSAQFQLDEYHLQKQHYEDVKQAVMLIQCCCSLSKQPFSDPIANKIYSKLLRDLRVENLSAEETLSRFDPLTKGEVNTPFSSAYLNAVFSLAEIEHRGEIYYRKPEIVRIALAIFCRNTEKALNAQKMISSAKTSKIVPGYEKELLSLEQITSLFEDLGKPFNFHVEKVDPIKKRRREKDEMRIEGFRVKMEIIYHSPSRMWNVSHLLHGLNPQNSLELAALCEGVEVAGDSDFEGIYVDTNRFQAVCSKLNVSGVLELPKIADFRDDTFQGIMGQSRYVVIADNALIGTAFFDRSERIMSYVEVNYTEADIGKAFPSSTFKGVHRAISSSISPLTALTLSYRGVREMDFATLSEEENLADVDDNSDDSQRTIKEPSQCLKIQNMRAQMTETWVSEIPPKRRRSNANEIGSQFKAAQQVYVSVDEENDCASRYSFRSNPTTISMSSRKPKRSTSSQTDETHIQKYVINEDVDF</sequence>
<proteinExistence type="predicted"/>
<organism evidence="1">
    <name type="scientific">Ophidiomyces ophidiicola</name>
    <dbReference type="NCBI Taxonomy" id="1387563"/>
    <lineage>
        <taxon>Eukaryota</taxon>
        <taxon>Fungi</taxon>
        <taxon>Dikarya</taxon>
        <taxon>Ascomycota</taxon>
        <taxon>Pezizomycotina</taxon>
        <taxon>Eurotiomycetes</taxon>
        <taxon>Eurotiomycetidae</taxon>
        <taxon>Onygenales</taxon>
        <taxon>Onygenaceae</taxon>
        <taxon>Ophidiomyces</taxon>
    </lineage>
</organism>
<reference evidence="1" key="1">
    <citation type="journal article" date="2022" name="bioRxiv">
        <title>Population genetic analysis of Ophidiomyces ophidiicola, the causative agent of snake fungal disease, indicates recent introductions to the USA.</title>
        <authorList>
            <person name="Ladner J.T."/>
            <person name="Palmer J.M."/>
            <person name="Ettinger C.L."/>
            <person name="Stajich J.E."/>
            <person name="Farrell T.M."/>
            <person name="Glorioso B.M."/>
            <person name="Lawson B."/>
            <person name="Price S.J."/>
            <person name="Stengle A.G."/>
            <person name="Grear D.A."/>
            <person name="Lorch J.M."/>
        </authorList>
    </citation>
    <scope>NUCLEOTIDE SEQUENCE</scope>
    <source>
        <strain evidence="1">NWHC 24266-5</strain>
    </source>
</reference>
<accession>A0ACB8UND2</accession>
<comment type="caution">
    <text evidence="1">The sequence shown here is derived from an EMBL/GenBank/DDBJ whole genome shotgun (WGS) entry which is preliminary data.</text>
</comment>
<protein>
    <submittedName>
        <fullName evidence="1">Uncharacterized protein</fullName>
    </submittedName>
</protein>
<gene>
    <name evidence="1" type="ORF">LOY88_006411</name>
</gene>
<evidence type="ECO:0000313" key="1">
    <source>
        <dbReference type="EMBL" id="KAI2381987.1"/>
    </source>
</evidence>
<name>A0ACB8UND2_9EURO</name>
<dbReference type="EMBL" id="JALBCA010000152">
    <property type="protein sequence ID" value="KAI2381987.1"/>
    <property type="molecule type" value="Genomic_DNA"/>
</dbReference>